<feature type="compositionally biased region" description="Low complexity" evidence="5">
    <location>
        <begin position="110"/>
        <end position="129"/>
    </location>
</feature>
<dbReference type="EMBL" id="JAHUZD010000106">
    <property type="protein sequence ID" value="KAI3404251.2"/>
    <property type="molecule type" value="Genomic_DNA"/>
</dbReference>
<dbReference type="GeneID" id="73380629"/>
<dbReference type="Pfam" id="PF05648">
    <property type="entry name" value="PEX11"/>
    <property type="match status" value="1"/>
</dbReference>
<keyword evidence="1" id="KW-0962">Peroxisome biogenesis</keyword>
<name>A0AAI9SWY1_9ASCO</name>
<dbReference type="GO" id="GO:0005778">
    <property type="term" value="C:peroxisomal membrane"/>
    <property type="evidence" value="ECO:0007669"/>
    <property type="project" value="UniProtKB-SubCell"/>
</dbReference>
<gene>
    <name evidence="6" type="ORF">KGF56_003012</name>
</gene>
<dbReference type="PANTHER" id="PTHR12652:SF50">
    <property type="entry name" value="PEROXIN 11"/>
    <property type="match status" value="1"/>
</dbReference>
<feature type="compositionally biased region" description="Polar residues" evidence="5">
    <location>
        <begin position="37"/>
        <end position="53"/>
    </location>
</feature>
<keyword evidence="2" id="KW-0472">Membrane</keyword>
<dbReference type="RefSeq" id="XP_049179996.1">
    <property type="nucleotide sequence ID" value="XM_049324301.1"/>
</dbReference>
<evidence type="ECO:0000256" key="4">
    <source>
        <dbReference type="ARBA" id="ARBA00046271"/>
    </source>
</evidence>
<evidence type="ECO:0000313" key="7">
    <source>
        <dbReference type="Proteomes" id="UP001202479"/>
    </source>
</evidence>
<dbReference type="AlphaFoldDB" id="A0AAI9SWY1"/>
<keyword evidence="7" id="KW-1185">Reference proteome</keyword>
<feature type="region of interest" description="Disordered" evidence="5">
    <location>
        <begin position="85"/>
        <end position="134"/>
    </location>
</feature>
<feature type="compositionally biased region" description="Low complexity" evidence="5">
    <location>
        <begin position="26"/>
        <end position="36"/>
    </location>
</feature>
<proteinExistence type="predicted"/>
<comment type="caution">
    <text evidence="6">The sequence shown here is derived from an EMBL/GenBank/DDBJ whole genome shotgun (WGS) entry which is preliminary data.</text>
</comment>
<feature type="region of interest" description="Disordered" evidence="5">
    <location>
        <begin position="26"/>
        <end position="53"/>
    </location>
</feature>
<dbReference type="InterPro" id="IPR008733">
    <property type="entry name" value="PEX11"/>
</dbReference>
<dbReference type="PANTHER" id="PTHR12652">
    <property type="entry name" value="PEROXISOMAL BIOGENESIS FACTOR 11"/>
    <property type="match status" value="1"/>
</dbReference>
<evidence type="ECO:0000313" key="6">
    <source>
        <dbReference type="EMBL" id="KAI3404251.2"/>
    </source>
</evidence>
<evidence type="ECO:0000256" key="1">
    <source>
        <dbReference type="ARBA" id="ARBA00022593"/>
    </source>
</evidence>
<evidence type="ECO:0000256" key="2">
    <source>
        <dbReference type="ARBA" id="ARBA00023136"/>
    </source>
</evidence>
<keyword evidence="3" id="KW-0576">Peroxisome</keyword>
<reference evidence="6" key="1">
    <citation type="journal article" date="2022" name="DNA Res.">
        <title>Genome analysis of five recently described species of the CUG-Ser clade uncovers Candida theae as a new hybrid lineage with pathogenic potential in the Candida parapsilosis species complex.</title>
        <authorList>
            <person name="Mixao V."/>
            <person name="Del Olmo V."/>
            <person name="Hegedusova E."/>
            <person name="Saus E."/>
            <person name="Pryszcz L."/>
            <person name="Cillingova A."/>
            <person name="Nosek J."/>
            <person name="Gabaldon T."/>
        </authorList>
    </citation>
    <scope>NUCLEOTIDE SEQUENCE</scope>
    <source>
        <strain evidence="6">CBS 10844</strain>
    </source>
</reference>
<organism evidence="6 7">
    <name type="scientific">Candida oxycetoniae</name>
    <dbReference type="NCBI Taxonomy" id="497107"/>
    <lineage>
        <taxon>Eukaryota</taxon>
        <taxon>Fungi</taxon>
        <taxon>Dikarya</taxon>
        <taxon>Ascomycota</taxon>
        <taxon>Saccharomycotina</taxon>
        <taxon>Pichiomycetes</taxon>
        <taxon>Debaryomycetaceae</taxon>
        <taxon>Candida/Lodderomyces clade</taxon>
        <taxon>Candida</taxon>
    </lineage>
</organism>
<protein>
    <submittedName>
        <fullName evidence="6">PEX25</fullName>
    </submittedName>
</protein>
<sequence>MNDIDSSSSNQIPIVNTQYYNRRNSYISQGSSSSSSLLHTQPQRASSINYPHSLQNRHLRQSPLYPSAKLYTQPQQIFNSEWLEEGESPINSPTKNSHLIEKEQSSSKMSATATATATTSATTTTTNTNKYDTPLKNNAQAAAGFSYITPLSDKTEHNHHNHHNHNHSVHHHSLQHIGATTQSISLPSPVPIKSIRISNWKIFWLMLNDIVGKDKFAKIAQYGLRLLIHHAGQSQTYLSDDKVNIKTIRLRYNDSAKQLDLLKNFIKHPADFVKIIIILVCSIFKTRLTGMVNGLSMYRQFLRFGKTPFRMRDLMVKLQKNVLVKNNTLQVNKHALFNRKTLGQLTSLYYGINDESMLLYKLNFLTNSTYKRFASRHESYAWYCETWLALYNAYETLNSLTQQEMDLKISIQVKNKARILSKQLLGSGAQILSNGSGHGDNGTSAEDYKLLSDIQFKKNNAWLDVYKNICDLGFNTYTVFQIALPFPTWQIWMGISASFLSCVKLYRETKQKMLLDFEKESN</sequence>
<dbReference type="GO" id="GO:0016559">
    <property type="term" value="P:peroxisome fission"/>
    <property type="evidence" value="ECO:0007669"/>
    <property type="project" value="InterPro"/>
</dbReference>
<evidence type="ECO:0000256" key="3">
    <source>
        <dbReference type="ARBA" id="ARBA00023140"/>
    </source>
</evidence>
<evidence type="ECO:0000256" key="5">
    <source>
        <dbReference type="SAM" id="MobiDB-lite"/>
    </source>
</evidence>
<accession>A0AAI9SWY1</accession>
<dbReference type="Proteomes" id="UP001202479">
    <property type="component" value="Unassembled WGS sequence"/>
</dbReference>
<comment type="subcellular location">
    <subcellularLocation>
        <location evidence="4">Peroxisome membrane</location>
    </subcellularLocation>
</comment>